<dbReference type="Proteomes" id="UP000191980">
    <property type="component" value="Unassembled WGS sequence"/>
</dbReference>
<dbReference type="GO" id="GO:0016740">
    <property type="term" value="F:transferase activity"/>
    <property type="evidence" value="ECO:0007669"/>
    <property type="project" value="UniProtKB-KW"/>
</dbReference>
<dbReference type="OrthoDB" id="9816113at2"/>
<proteinExistence type="inferred from homology"/>
<keyword evidence="6" id="KW-1185">Reference proteome</keyword>
<evidence type="ECO:0000313" key="6">
    <source>
        <dbReference type="Proteomes" id="UP000191980"/>
    </source>
</evidence>
<dbReference type="CDD" id="cd06532">
    <property type="entry name" value="Glyco_transf_25"/>
    <property type="match status" value="1"/>
</dbReference>
<name>A0A1V8M1T3_9GAMM</name>
<evidence type="ECO:0000313" key="5">
    <source>
        <dbReference type="EMBL" id="OQK15383.1"/>
    </source>
</evidence>
<dbReference type="InterPro" id="IPR050757">
    <property type="entry name" value="Collagen_mod_GT25"/>
</dbReference>
<feature type="domain" description="Glycosyl transferase family 25" evidence="4">
    <location>
        <begin position="8"/>
        <end position="190"/>
    </location>
</feature>
<gene>
    <name evidence="5" type="ORF">AU255_18100</name>
</gene>
<dbReference type="PANTHER" id="PTHR10730">
    <property type="entry name" value="PROCOLLAGEN-LYSINE,2-OXOGLUTARATE 5-DIOXYGENASE/GLYCOSYLTRANSFERASE 25 FAMILY MEMBER"/>
    <property type="match status" value="1"/>
</dbReference>
<sequence>MNNQTIQTKVLIISLKRATERREHIVRQMQEQNIPFEFFDAVDGRTLTEEQKSKADLELAEKLLGHTLVPGEIGCALSHIGIYEKMVQENIPSCIILEDDMIFDPQFKNIIQKIETLKNDWELIYLLHGKAKSWPLKRTLAPGFKLARYRFPSKNSKRTIIFTVGYMLTLVGAKKMLKVAYPIRMPSDYLLGCIQTNRLKTYGVEPSCMQTDIFQTTIQDRNYGPHETGG</sequence>
<dbReference type="Pfam" id="PF01755">
    <property type="entry name" value="Glyco_transf_25"/>
    <property type="match status" value="1"/>
</dbReference>
<dbReference type="PANTHER" id="PTHR10730:SF53">
    <property type="entry name" value="GLYCOSYLTRANSFERASE 25 FAMILY MEMBER"/>
    <property type="match status" value="1"/>
</dbReference>
<dbReference type="InterPro" id="IPR002654">
    <property type="entry name" value="Glyco_trans_25"/>
</dbReference>
<dbReference type="RefSeq" id="WP_080524325.1">
    <property type="nucleotide sequence ID" value="NZ_LPUF01000004.1"/>
</dbReference>
<dbReference type="AlphaFoldDB" id="A0A1V8M1T3"/>
<evidence type="ECO:0000259" key="4">
    <source>
        <dbReference type="Pfam" id="PF01755"/>
    </source>
</evidence>
<comment type="caution">
    <text evidence="5">The sequence shown here is derived from an EMBL/GenBank/DDBJ whole genome shotgun (WGS) entry which is preliminary data.</text>
</comment>
<evidence type="ECO:0000256" key="3">
    <source>
        <dbReference type="ARBA" id="ARBA00022679"/>
    </source>
</evidence>
<reference evidence="5 6" key="1">
    <citation type="submission" date="2015-12" db="EMBL/GenBank/DDBJ databases">
        <authorList>
            <person name="Shamseldin A."/>
            <person name="Moawad H."/>
            <person name="Abd El-Rahim W.M."/>
            <person name="Sadowsky M.J."/>
        </authorList>
    </citation>
    <scope>NUCLEOTIDE SEQUENCE [LARGE SCALE GENOMIC DNA]</scope>
    <source>
        <strain evidence="5 6">WF1</strain>
    </source>
</reference>
<organism evidence="5 6">
    <name type="scientific">Methyloprofundus sedimenti</name>
    <dbReference type="NCBI Taxonomy" id="1420851"/>
    <lineage>
        <taxon>Bacteria</taxon>
        <taxon>Pseudomonadati</taxon>
        <taxon>Pseudomonadota</taxon>
        <taxon>Gammaproteobacteria</taxon>
        <taxon>Methylococcales</taxon>
        <taxon>Methylococcaceae</taxon>
        <taxon>Methyloprofundus</taxon>
    </lineage>
</organism>
<dbReference type="EMBL" id="LPUF01000004">
    <property type="protein sequence ID" value="OQK15383.1"/>
    <property type="molecule type" value="Genomic_DNA"/>
</dbReference>
<protein>
    <recommendedName>
        <fullName evidence="4">Glycosyl transferase family 25 domain-containing protein</fullName>
    </recommendedName>
</protein>
<evidence type="ECO:0000256" key="1">
    <source>
        <dbReference type="ARBA" id="ARBA00006721"/>
    </source>
</evidence>
<keyword evidence="2" id="KW-0328">Glycosyltransferase</keyword>
<accession>A0A1V8M1T3</accession>
<evidence type="ECO:0000256" key="2">
    <source>
        <dbReference type="ARBA" id="ARBA00022676"/>
    </source>
</evidence>
<keyword evidence="3" id="KW-0808">Transferase</keyword>
<comment type="similarity">
    <text evidence="1">Belongs to the glycosyltransferase 25 family.</text>
</comment>